<dbReference type="GO" id="GO:0003677">
    <property type="term" value="F:DNA binding"/>
    <property type="evidence" value="ECO:0007669"/>
    <property type="project" value="InterPro"/>
</dbReference>
<protein>
    <submittedName>
        <fullName evidence="2">Transcriptional regulator xre family</fullName>
    </submittedName>
</protein>
<dbReference type="RefSeq" id="WP_086637461.1">
    <property type="nucleotide sequence ID" value="NZ_MRZU01000004.1"/>
</dbReference>
<keyword evidence="3" id="KW-1185">Reference proteome</keyword>
<reference evidence="2 3" key="1">
    <citation type="submission" date="2016-12" db="EMBL/GenBank/DDBJ databases">
        <title>Discovery of methanogenic haloarchaea.</title>
        <authorList>
            <person name="Sorokin D.Y."/>
            <person name="Makarova K.S."/>
            <person name="Abbas B."/>
            <person name="Ferrer M."/>
            <person name="Golyshin P.N."/>
        </authorList>
    </citation>
    <scope>NUCLEOTIDE SEQUENCE [LARGE SCALE GENOMIC DNA]</scope>
    <source>
        <strain evidence="2">AMET1</strain>
    </source>
</reference>
<comment type="caution">
    <text evidence="2">The sequence shown here is derived from an EMBL/GenBank/DDBJ whole genome shotgun (WGS) entry which is preliminary data.</text>
</comment>
<dbReference type="AlphaFoldDB" id="A0A1Y3GA72"/>
<evidence type="ECO:0000259" key="1">
    <source>
        <dbReference type="PROSITE" id="PS50943"/>
    </source>
</evidence>
<dbReference type="SUPFAM" id="SSF47413">
    <property type="entry name" value="lambda repressor-like DNA-binding domains"/>
    <property type="match status" value="1"/>
</dbReference>
<dbReference type="InterPro" id="IPR010982">
    <property type="entry name" value="Lambda_DNA-bd_dom_sf"/>
</dbReference>
<dbReference type="Proteomes" id="UP000195137">
    <property type="component" value="Unassembled WGS sequence"/>
</dbReference>
<gene>
    <name evidence="2" type="ORF">AMET1_1070</name>
</gene>
<sequence length="147" mass="16747">MSVEVEDDSVFLPDWAKEYAREVAGSILLSGSPGSMVKNYRDKTALTQRQVSMITDVSRETVSRIENDKLNPSYKFIRSFTGIVVLSRAVKCYFAKSERMGNKIDLPYLERIALELDVNRDHFEEIAVSSLDSYDKKKKEVLKSLEA</sequence>
<accession>A0A1Y3GA72</accession>
<organism evidence="2 3">
    <name type="scientific">Methanonatronarchaeum thermophilum</name>
    <dbReference type="NCBI Taxonomy" id="1927129"/>
    <lineage>
        <taxon>Archaea</taxon>
        <taxon>Methanobacteriati</taxon>
        <taxon>Methanobacteriota</taxon>
        <taxon>Methanonatronarchaeia</taxon>
        <taxon>Methanonatronarchaeales</taxon>
        <taxon>Methanonatronarchaeaceae</taxon>
        <taxon>Methanonatronarchaeum</taxon>
    </lineage>
</organism>
<dbReference type="InterPro" id="IPR001387">
    <property type="entry name" value="Cro/C1-type_HTH"/>
</dbReference>
<dbReference type="Pfam" id="PF01381">
    <property type="entry name" value="HTH_3"/>
    <property type="match status" value="1"/>
</dbReference>
<feature type="domain" description="HTH cro/C1-type" evidence="1">
    <location>
        <begin position="37"/>
        <end position="77"/>
    </location>
</feature>
<dbReference type="EMBL" id="MRZU01000004">
    <property type="protein sequence ID" value="OUJ18167.1"/>
    <property type="molecule type" value="Genomic_DNA"/>
</dbReference>
<evidence type="ECO:0000313" key="3">
    <source>
        <dbReference type="Proteomes" id="UP000195137"/>
    </source>
</evidence>
<name>A0A1Y3GA72_9EURY</name>
<dbReference type="PROSITE" id="PS50943">
    <property type="entry name" value="HTH_CROC1"/>
    <property type="match status" value="1"/>
</dbReference>
<evidence type="ECO:0000313" key="2">
    <source>
        <dbReference type="EMBL" id="OUJ18167.1"/>
    </source>
</evidence>
<dbReference type="Gene3D" id="1.10.260.40">
    <property type="entry name" value="lambda repressor-like DNA-binding domains"/>
    <property type="match status" value="1"/>
</dbReference>
<proteinExistence type="predicted"/>
<dbReference type="CDD" id="cd00093">
    <property type="entry name" value="HTH_XRE"/>
    <property type="match status" value="1"/>
</dbReference>